<comment type="caution">
    <text evidence="3">The sequence shown here is derived from an EMBL/GenBank/DDBJ whole genome shotgun (WGS) entry which is preliminary data.</text>
</comment>
<evidence type="ECO:0000313" key="3">
    <source>
        <dbReference type="EMBL" id="TJY68045.1"/>
    </source>
</evidence>
<dbReference type="CDD" id="cd07381">
    <property type="entry name" value="MPP_CapA"/>
    <property type="match status" value="1"/>
</dbReference>
<gene>
    <name evidence="3" type="ORF">FAZ19_01945</name>
</gene>
<organism evidence="3 4">
    <name type="scientific">Sphingobacterium alkalisoli</name>
    <dbReference type="NCBI Taxonomy" id="1874115"/>
    <lineage>
        <taxon>Bacteria</taxon>
        <taxon>Pseudomonadati</taxon>
        <taxon>Bacteroidota</taxon>
        <taxon>Sphingobacteriia</taxon>
        <taxon>Sphingobacteriales</taxon>
        <taxon>Sphingobacteriaceae</taxon>
        <taxon>Sphingobacterium</taxon>
    </lineage>
</organism>
<dbReference type="Proteomes" id="UP000309872">
    <property type="component" value="Unassembled WGS sequence"/>
</dbReference>
<dbReference type="PANTHER" id="PTHR33393">
    <property type="entry name" value="POLYGLUTAMINE SYNTHESIS ACCESSORY PROTEIN RV0574C-RELATED"/>
    <property type="match status" value="1"/>
</dbReference>
<dbReference type="InterPro" id="IPR019079">
    <property type="entry name" value="Capsule_synth_CapA"/>
</dbReference>
<evidence type="ECO:0000256" key="1">
    <source>
        <dbReference type="ARBA" id="ARBA00005662"/>
    </source>
</evidence>
<reference evidence="3 4" key="1">
    <citation type="submission" date="2019-04" db="EMBL/GenBank/DDBJ databases">
        <title>Sphingobacterium olei sp. nov., isolated from oil-contaminated soil.</title>
        <authorList>
            <person name="Liu B."/>
        </authorList>
    </citation>
    <scope>NUCLEOTIDE SEQUENCE [LARGE SCALE GENOMIC DNA]</scope>
    <source>
        <strain evidence="3 4">Y3L14</strain>
    </source>
</reference>
<dbReference type="PANTHER" id="PTHR33393:SF12">
    <property type="entry name" value="CAPSULE BIOSYNTHESIS PROTEIN CAPA"/>
    <property type="match status" value="1"/>
</dbReference>
<protein>
    <submittedName>
        <fullName evidence="3">CapA family protein</fullName>
    </submittedName>
</protein>
<evidence type="ECO:0000313" key="4">
    <source>
        <dbReference type="Proteomes" id="UP000309872"/>
    </source>
</evidence>
<name>A0A4U0H838_9SPHI</name>
<dbReference type="OrthoDB" id="9810906at2"/>
<keyword evidence="4" id="KW-1185">Reference proteome</keyword>
<comment type="similarity">
    <text evidence="1">Belongs to the CapA family.</text>
</comment>
<dbReference type="Pfam" id="PF09587">
    <property type="entry name" value="PGA_cap"/>
    <property type="match status" value="1"/>
</dbReference>
<sequence length="371" mass="42405">MKVQNPKHRLLFVGDVVMDSSPEICEDIRELFQQCVIRSCNVEAPLNGFGKAIHKTGPLLTQNSSAAEELQKLGFNIFSMANNHICDYGSEGLFSTINSFPKDAILGVGTEKEAYLMRVKIVDNVRYGFVAYGENGYGAIQEDVGVGYAWVNHPSVNSDLNNYKSQVDILIVQVHAGVEMIDIPIPEWRSRYKEILDNGADVVIGHHPHVVQGVEQYDGKYIFYSLGNFYFDYESKDPRWNIGAILELEIENKKVRSYCVSLTRKIGNKLCLEQKDKSEKSINVLSNKILSSDYVSQIDAIAVEQWHLHHRKYYANPLNGFANYSFKGLAKHIKRLFFNRRVDYSMIWHNLFIESNEWLVKRAIKAILNKK</sequence>
<dbReference type="RefSeq" id="WP_136818914.1">
    <property type="nucleotide sequence ID" value="NZ_BMJX01000001.1"/>
</dbReference>
<dbReference type="SUPFAM" id="SSF56300">
    <property type="entry name" value="Metallo-dependent phosphatases"/>
    <property type="match status" value="1"/>
</dbReference>
<dbReference type="InterPro" id="IPR029052">
    <property type="entry name" value="Metallo-depent_PP-like"/>
</dbReference>
<dbReference type="Gene3D" id="3.60.21.10">
    <property type="match status" value="1"/>
</dbReference>
<proteinExistence type="inferred from homology"/>
<dbReference type="AlphaFoldDB" id="A0A4U0H838"/>
<dbReference type="InterPro" id="IPR052169">
    <property type="entry name" value="CW_Biosynth-Accessory"/>
</dbReference>
<dbReference type="SMART" id="SM00854">
    <property type="entry name" value="PGA_cap"/>
    <property type="match status" value="1"/>
</dbReference>
<accession>A0A4U0H838</accession>
<dbReference type="EMBL" id="SUKA01000001">
    <property type="protein sequence ID" value="TJY68045.1"/>
    <property type="molecule type" value="Genomic_DNA"/>
</dbReference>
<evidence type="ECO:0000259" key="2">
    <source>
        <dbReference type="SMART" id="SM00854"/>
    </source>
</evidence>
<feature type="domain" description="Capsule synthesis protein CapA" evidence="2">
    <location>
        <begin position="9"/>
        <end position="233"/>
    </location>
</feature>